<evidence type="ECO:0000313" key="1">
    <source>
        <dbReference type="EMBL" id="JAG99664.1"/>
    </source>
</evidence>
<dbReference type="EMBL" id="GBXM01108912">
    <property type="protein sequence ID" value="JAG99664.1"/>
    <property type="molecule type" value="Transcribed_RNA"/>
</dbReference>
<proteinExistence type="predicted"/>
<reference evidence="1" key="1">
    <citation type="submission" date="2014-11" db="EMBL/GenBank/DDBJ databases">
        <authorList>
            <person name="Amaro Gonzalez C."/>
        </authorList>
    </citation>
    <scope>NUCLEOTIDE SEQUENCE</scope>
</reference>
<sequence>MCENRRLPSTQKLRQKQDFINSNKNSTAVSSIIPCITCDGMCDLIIQKLHHTHTTPLLIQYSSVVTFPFKLYCALRRSTRSHVIRIDRGWTQMAIHTHPSTCHADLWTYSSLSQA</sequence>
<protein>
    <submittedName>
        <fullName evidence="1">Uncharacterized protein</fullName>
    </submittedName>
</protein>
<accession>A0A0E9P6F2</accession>
<dbReference type="AlphaFoldDB" id="A0A0E9P6F2"/>
<organism evidence="1">
    <name type="scientific">Anguilla anguilla</name>
    <name type="common">European freshwater eel</name>
    <name type="synonym">Muraena anguilla</name>
    <dbReference type="NCBI Taxonomy" id="7936"/>
    <lineage>
        <taxon>Eukaryota</taxon>
        <taxon>Metazoa</taxon>
        <taxon>Chordata</taxon>
        <taxon>Craniata</taxon>
        <taxon>Vertebrata</taxon>
        <taxon>Euteleostomi</taxon>
        <taxon>Actinopterygii</taxon>
        <taxon>Neopterygii</taxon>
        <taxon>Teleostei</taxon>
        <taxon>Anguilliformes</taxon>
        <taxon>Anguillidae</taxon>
        <taxon>Anguilla</taxon>
    </lineage>
</organism>
<name>A0A0E9P6F2_ANGAN</name>
<reference evidence="1" key="2">
    <citation type="journal article" date="2015" name="Fish Shellfish Immunol.">
        <title>Early steps in the European eel (Anguilla anguilla)-Vibrio vulnificus interaction in the gills: Role of the RtxA13 toxin.</title>
        <authorList>
            <person name="Callol A."/>
            <person name="Pajuelo D."/>
            <person name="Ebbesson L."/>
            <person name="Teles M."/>
            <person name="MacKenzie S."/>
            <person name="Amaro C."/>
        </authorList>
    </citation>
    <scope>NUCLEOTIDE SEQUENCE</scope>
</reference>